<keyword evidence="2" id="KW-1003">Cell membrane</keyword>
<proteinExistence type="predicted"/>
<evidence type="ECO:0000256" key="4">
    <source>
        <dbReference type="ARBA" id="ARBA00022989"/>
    </source>
</evidence>
<feature type="transmembrane region" description="Helical" evidence="6">
    <location>
        <begin position="101"/>
        <end position="124"/>
    </location>
</feature>
<protein>
    <submittedName>
        <fullName evidence="7">Permease YjgP/YjgQ family protein</fullName>
    </submittedName>
</protein>
<organism evidence="7 8">
    <name type="scientific">Desulfosudis oleivorans (strain DSM 6200 / JCM 39069 / Hxd3)</name>
    <name type="common">Desulfococcus oleovorans</name>
    <dbReference type="NCBI Taxonomy" id="96561"/>
    <lineage>
        <taxon>Bacteria</taxon>
        <taxon>Pseudomonadati</taxon>
        <taxon>Thermodesulfobacteriota</taxon>
        <taxon>Desulfobacteria</taxon>
        <taxon>Desulfobacterales</taxon>
        <taxon>Desulfosudaceae</taxon>
        <taxon>Desulfosudis</taxon>
    </lineage>
</organism>
<comment type="subcellular location">
    <subcellularLocation>
        <location evidence="1">Cell membrane</location>
        <topology evidence="1">Multi-pass membrane protein</topology>
    </subcellularLocation>
</comment>
<dbReference type="AlphaFoldDB" id="A8ZZ82"/>
<dbReference type="eggNOG" id="COG0795">
    <property type="taxonomic scope" value="Bacteria"/>
</dbReference>
<keyword evidence="4 6" id="KW-1133">Transmembrane helix</keyword>
<dbReference type="STRING" id="96561.Dole_1431"/>
<dbReference type="InterPro" id="IPR005495">
    <property type="entry name" value="LptG/LptF_permease"/>
</dbReference>
<dbReference type="PANTHER" id="PTHR33529">
    <property type="entry name" value="SLR0882 PROTEIN-RELATED"/>
    <property type="match status" value="1"/>
</dbReference>
<feature type="transmembrane region" description="Helical" evidence="6">
    <location>
        <begin position="286"/>
        <end position="304"/>
    </location>
</feature>
<dbReference type="GO" id="GO:0015920">
    <property type="term" value="P:lipopolysaccharide transport"/>
    <property type="evidence" value="ECO:0007669"/>
    <property type="project" value="TreeGrafter"/>
</dbReference>
<keyword evidence="3 6" id="KW-0812">Transmembrane</keyword>
<keyword evidence="8" id="KW-1185">Reference proteome</keyword>
<name>A8ZZ82_DESOH</name>
<evidence type="ECO:0000256" key="1">
    <source>
        <dbReference type="ARBA" id="ARBA00004651"/>
    </source>
</evidence>
<feature type="transmembrane region" description="Helical" evidence="6">
    <location>
        <begin position="37"/>
        <end position="56"/>
    </location>
</feature>
<feature type="transmembrane region" description="Helical" evidence="6">
    <location>
        <begin position="6"/>
        <end position="30"/>
    </location>
</feature>
<dbReference type="GO" id="GO:0055085">
    <property type="term" value="P:transmembrane transport"/>
    <property type="evidence" value="ECO:0007669"/>
    <property type="project" value="InterPro"/>
</dbReference>
<dbReference type="Proteomes" id="UP000008561">
    <property type="component" value="Chromosome"/>
</dbReference>
<evidence type="ECO:0000313" key="8">
    <source>
        <dbReference type="Proteomes" id="UP000008561"/>
    </source>
</evidence>
<dbReference type="OrthoDB" id="9792188at2"/>
<evidence type="ECO:0000313" key="7">
    <source>
        <dbReference type="EMBL" id="ABW67235.1"/>
    </source>
</evidence>
<sequence length="391" mass="43034">MKPTAIDRYIMAELVPVFGVSLAVFTLVFLTHQLLDITNFIVNYGTGLGVVMLMLVYSTPYFLVYVIPISTMMAVLLTFLRMSGDNEIVALKSSGVSLYRLFYPVMGFCVAACLLTLLMTLWGLPRGKVAFKQLAYTVVTSNPNLGIVDREFNTLFNGITLYVGQFDKKQRVLSDVFIEDQRSAGKPVTICAPSGTLDVDMVGQVVRLSLADGRMYQVDLRDRSSRVIRFETYDIHLDLERAGQVASTAARSEKEMSLAELFDHIQKAGAAGLPRGSARMELHKKFSIPFACVVLGLLAVPLGVQARGRKTSSGIGLALVFFLLYYLVLSGGEILGESGFLHPALAMWLPDMVMGGLGLFLYAEAAKDRNLRTFFEMLQVRFRAGARGEAA</sequence>
<dbReference type="Pfam" id="PF03739">
    <property type="entry name" value="LptF_LptG"/>
    <property type="match status" value="1"/>
</dbReference>
<feature type="transmembrane region" description="Helical" evidence="6">
    <location>
        <begin position="311"/>
        <end position="328"/>
    </location>
</feature>
<gene>
    <name evidence="7" type="ordered locus">Dole_1431</name>
</gene>
<dbReference type="GO" id="GO:0043190">
    <property type="term" value="C:ATP-binding cassette (ABC) transporter complex"/>
    <property type="evidence" value="ECO:0007669"/>
    <property type="project" value="InterPro"/>
</dbReference>
<dbReference type="InterPro" id="IPR030922">
    <property type="entry name" value="LptF"/>
</dbReference>
<dbReference type="RefSeq" id="WP_012174851.1">
    <property type="nucleotide sequence ID" value="NC_009943.1"/>
</dbReference>
<feature type="transmembrane region" description="Helical" evidence="6">
    <location>
        <begin position="340"/>
        <end position="362"/>
    </location>
</feature>
<dbReference type="HOGENOM" id="CLU_028799_3_0_7"/>
<dbReference type="PANTHER" id="PTHR33529:SF6">
    <property type="entry name" value="YJGP_YJGQ FAMILY PERMEASE"/>
    <property type="match status" value="1"/>
</dbReference>
<reference evidence="7 8" key="1">
    <citation type="submission" date="2007-10" db="EMBL/GenBank/DDBJ databases">
        <title>Complete sequence of Desulfococcus oleovorans Hxd3.</title>
        <authorList>
            <consortium name="US DOE Joint Genome Institute"/>
            <person name="Copeland A."/>
            <person name="Lucas S."/>
            <person name="Lapidus A."/>
            <person name="Barry K."/>
            <person name="Glavina del Rio T."/>
            <person name="Dalin E."/>
            <person name="Tice H."/>
            <person name="Pitluck S."/>
            <person name="Kiss H."/>
            <person name="Brettin T."/>
            <person name="Bruce D."/>
            <person name="Detter J.C."/>
            <person name="Han C."/>
            <person name="Schmutz J."/>
            <person name="Larimer F."/>
            <person name="Land M."/>
            <person name="Hauser L."/>
            <person name="Kyrpides N."/>
            <person name="Kim E."/>
            <person name="Wawrik B."/>
            <person name="Richardson P."/>
        </authorList>
    </citation>
    <scope>NUCLEOTIDE SEQUENCE [LARGE SCALE GENOMIC DNA]</scope>
    <source>
        <strain evidence="8">DSM 6200 / JCM 39069 / Hxd3</strain>
    </source>
</reference>
<dbReference type="NCBIfam" id="TIGR04407">
    <property type="entry name" value="LptF_YjgP"/>
    <property type="match status" value="1"/>
</dbReference>
<feature type="transmembrane region" description="Helical" evidence="6">
    <location>
        <begin position="62"/>
        <end position="80"/>
    </location>
</feature>
<keyword evidence="5 6" id="KW-0472">Membrane</keyword>
<accession>A8ZZ82</accession>
<dbReference type="EMBL" id="CP000859">
    <property type="protein sequence ID" value="ABW67235.1"/>
    <property type="molecule type" value="Genomic_DNA"/>
</dbReference>
<evidence type="ECO:0000256" key="5">
    <source>
        <dbReference type="ARBA" id="ARBA00023136"/>
    </source>
</evidence>
<dbReference type="KEGG" id="dol:Dole_1431"/>
<evidence type="ECO:0000256" key="6">
    <source>
        <dbReference type="SAM" id="Phobius"/>
    </source>
</evidence>
<evidence type="ECO:0000256" key="2">
    <source>
        <dbReference type="ARBA" id="ARBA00022475"/>
    </source>
</evidence>
<evidence type="ECO:0000256" key="3">
    <source>
        <dbReference type="ARBA" id="ARBA00022692"/>
    </source>
</evidence>